<evidence type="ECO:0000313" key="4">
    <source>
        <dbReference type="Proteomes" id="UP000019205"/>
    </source>
</evidence>
<gene>
    <name evidence="3" type="ORF">KT71_001365</name>
</gene>
<keyword evidence="4" id="KW-1185">Reference proteome</keyword>
<dbReference type="PANTHER" id="PTHR46797:SF1">
    <property type="entry name" value="METHYLPHOSPHONATE SYNTHASE"/>
    <property type="match status" value="1"/>
</dbReference>
<evidence type="ECO:0000259" key="2">
    <source>
        <dbReference type="PROSITE" id="PS50943"/>
    </source>
</evidence>
<dbReference type="STRING" id="314285.KT71_001365"/>
<dbReference type="GO" id="GO:0003677">
    <property type="term" value="F:DNA binding"/>
    <property type="evidence" value="ECO:0007669"/>
    <property type="project" value="UniProtKB-KW"/>
</dbReference>
<evidence type="ECO:0000313" key="3">
    <source>
        <dbReference type="EMBL" id="ESZ89317.1"/>
    </source>
</evidence>
<name>V7HUV2_9GAMM</name>
<keyword evidence="1" id="KW-0238">DNA-binding</keyword>
<dbReference type="SUPFAM" id="SSF47413">
    <property type="entry name" value="lambda repressor-like DNA-binding domains"/>
    <property type="match status" value="1"/>
</dbReference>
<dbReference type="RefSeq" id="WP_023660447.1">
    <property type="nucleotide sequence ID" value="NZ_CM002299.1"/>
</dbReference>
<reference evidence="3 4" key="2">
    <citation type="journal article" date="2009" name="PLoS ONE">
        <title>The photosynthetic apparatus and its regulation in the aerobic gammaproteobacterium Congregibacter litoralis gen. nov., sp. nov.</title>
        <authorList>
            <person name="Spring S."/>
            <person name="Lunsdorf H."/>
            <person name="Fuchs B.M."/>
            <person name="Tindall B.J."/>
        </authorList>
    </citation>
    <scope>NUCLEOTIDE SEQUENCE [LARGE SCALE GENOMIC DNA]</scope>
    <source>
        <strain evidence="3">KT71</strain>
    </source>
</reference>
<dbReference type="eggNOG" id="COG1476">
    <property type="taxonomic scope" value="Bacteria"/>
</dbReference>
<dbReference type="PROSITE" id="PS50943">
    <property type="entry name" value="HTH_CROC1"/>
    <property type="match status" value="1"/>
</dbReference>
<evidence type="ECO:0000256" key="1">
    <source>
        <dbReference type="ARBA" id="ARBA00023125"/>
    </source>
</evidence>
<dbReference type="HOGENOM" id="CLU_066192_29_0_6"/>
<dbReference type="Gene3D" id="1.10.260.40">
    <property type="entry name" value="lambda repressor-like DNA-binding domains"/>
    <property type="match status" value="1"/>
</dbReference>
<dbReference type="Proteomes" id="UP000019205">
    <property type="component" value="Chromosome"/>
</dbReference>
<dbReference type="OrthoDB" id="9800901at2"/>
<dbReference type="InterPro" id="IPR001387">
    <property type="entry name" value="Cro/C1-type_HTH"/>
</dbReference>
<dbReference type="PANTHER" id="PTHR46797">
    <property type="entry name" value="HTH-TYPE TRANSCRIPTIONAL REGULATOR"/>
    <property type="match status" value="1"/>
</dbReference>
<dbReference type="GO" id="GO:0005829">
    <property type="term" value="C:cytosol"/>
    <property type="evidence" value="ECO:0007669"/>
    <property type="project" value="TreeGrafter"/>
</dbReference>
<sequence length="85" mass="9532">MVEPEQIKKAFGEVLREERLKAGLSQERLALQCGIDRTFVSMLERGLRQPSLVTLFVVSKELSLSPSELLDQVLADLVNRKALPP</sequence>
<dbReference type="SMART" id="SM00530">
    <property type="entry name" value="HTH_XRE"/>
    <property type="match status" value="1"/>
</dbReference>
<dbReference type="Pfam" id="PF01381">
    <property type="entry name" value="HTH_3"/>
    <property type="match status" value="1"/>
</dbReference>
<dbReference type="EMBL" id="AAOA02000005">
    <property type="protein sequence ID" value="ESZ89317.1"/>
    <property type="molecule type" value="Genomic_DNA"/>
</dbReference>
<proteinExistence type="predicted"/>
<dbReference type="InterPro" id="IPR010982">
    <property type="entry name" value="Lambda_DNA-bd_dom_sf"/>
</dbReference>
<dbReference type="InterPro" id="IPR050807">
    <property type="entry name" value="TransReg_Diox_bact_type"/>
</dbReference>
<comment type="caution">
    <text evidence="3">The sequence shown here is derived from an EMBL/GenBank/DDBJ whole genome shotgun (WGS) entry which is preliminary data.</text>
</comment>
<dbReference type="CDD" id="cd00093">
    <property type="entry name" value="HTH_XRE"/>
    <property type="match status" value="1"/>
</dbReference>
<accession>V7HUV2</accession>
<dbReference type="AlphaFoldDB" id="V7HUV2"/>
<reference evidence="3 4" key="1">
    <citation type="journal article" date="2007" name="Proc. Natl. Acad. Sci. U.S.A.">
        <title>Characterization of a marine gammaproteobacterium capable of aerobic anoxygenic photosynthesis.</title>
        <authorList>
            <person name="Fuchs B.M."/>
            <person name="Spring S."/>
            <person name="Teeling H."/>
            <person name="Quast C."/>
            <person name="Wulf J."/>
            <person name="Schattenhofer M."/>
            <person name="Yan S."/>
            <person name="Ferriera S."/>
            <person name="Johnson J."/>
            <person name="Glockner F.O."/>
            <person name="Amann R."/>
        </authorList>
    </citation>
    <scope>NUCLEOTIDE SEQUENCE [LARGE SCALE GENOMIC DNA]</scope>
    <source>
        <strain evidence="3">KT71</strain>
    </source>
</reference>
<feature type="domain" description="HTH cro/C1-type" evidence="2">
    <location>
        <begin position="15"/>
        <end position="69"/>
    </location>
</feature>
<organism evidence="3 4">
    <name type="scientific">Congregibacter litoralis KT71</name>
    <dbReference type="NCBI Taxonomy" id="314285"/>
    <lineage>
        <taxon>Bacteria</taxon>
        <taxon>Pseudomonadati</taxon>
        <taxon>Pseudomonadota</taxon>
        <taxon>Gammaproteobacteria</taxon>
        <taxon>Cellvibrionales</taxon>
        <taxon>Halieaceae</taxon>
        <taxon>Congregibacter</taxon>
    </lineage>
</organism>
<protein>
    <submittedName>
        <fullName evidence="3">Putative transcription factor</fullName>
    </submittedName>
</protein>
<dbReference type="GO" id="GO:0003700">
    <property type="term" value="F:DNA-binding transcription factor activity"/>
    <property type="evidence" value="ECO:0007669"/>
    <property type="project" value="TreeGrafter"/>
</dbReference>